<evidence type="ECO:0000256" key="1">
    <source>
        <dbReference type="ARBA" id="ARBA00004123"/>
    </source>
</evidence>
<evidence type="ECO:0000313" key="10">
    <source>
        <dbReference type="RefSeq" id="XP_044942298.1"/>
    </source>
</evidence>
<dbReference type="Gene3D" id="3.10.20.90">
    <property type="entry name" value="Phosphatidylinositol 3-kinase Catalytic Subunit, Chain A, domain 1"/>
    <property type="match status" value="1"/>
</dbReference>
<keyword evidence="9" id="KW-1185">Reference proteome</keyword>
<feature type="region of interest" description="Disordered" evidence="7">
    <location>
        <begin position="563"/>
        <end position="615"/>
    </location>
</feature>
<name>A0A8U0V845_MUSPF</name>
<dbReference type="InterPro" id="IPR011990">
    <property type="entry name" value="TPR-like_helical_dom_sf"/>
</dbReference>
<comment type="subcellular location">
    <subcellularLocation>
        <location evidence="1">Nucleus</location>
    </subcellularLocation>
</comment>
<gene>
    <name evidence="10" type="primary">NUB1</name>
</gene>
<dbReference type="GO" id="GO:2000058">
    <property type="term" value="P:regulation of ubiquitin-dependent protein catabolic process"/>
    <property type="evidence" value="ECO:0007669"/>
    <property type="project" value="TreeGrafter"/>
</dbReference>
<dbReference type="CTD" id="51667"/>
<evidence type="ECO:0000256" key="3">
    <source>
        <dbReference type="ARBA" id="ARBA00023054"/>
    </source>
</evidence>
<dbReference type="InterPro" id="IPR029071">
    <property type="entry name" value="Ubiquitin-like_domsf"/>
</dbReference>
<evidence type="ECO:0000256" key="5">
    <source>
        <dbReference type="ARBA" id="ARBA00072978"/>
    </source>
</evidence>
<protein>
    <recommendedName>
        <fullName evidence="5">NEDD8 ultimate buster 1</fullName>
    </recommendedName>
    <alternativeName>
        <fullName evidence="6">Negative regulator of ubiquitin-like proteins 1</fullName>
    </alternativeName>
</protein>
<proteinExistence type="predicted"/>
<dbReference type="RefSeq" id="XP_044942298.1">
    <property type="nucleotide sequence ID" value="XM_045086363.1"/>
</dbReference>
<dbReference type="Pfam" id="PF00627">
    <property type="entry name" value="UBA"/>
    <property type="match status" value="3"/>
</dbReference>
<feature type="compositionally biased region" description="Low complexity" evidence="7">
    <location>
        <begin position="570"/>
        <end position="592"/>
    </location>
</feature>
<accession>A0A8U0V845</accession>
<dbReference type="FunFam" id="3.10.20.90:FF:000151">
    <property type="entry name" value="NEDD8 ultimate buster 1 isoform X1"/>
    <property type="match status" value="1"/>
</dbReference>
<dbReference type="SUPFAM" id="SSF46934">
    <property type="entry name" value="UBA-like"/>
    <property type="match status" value="3"/>
</dbReference>
<dbReference type="InterPro" id="IPR041207">
    <property type="entry name" value="NUB1_ubiquitin-like_dom"/>
</dbReference>
<dbReference type="PANTHER" id="PTHR12948:SF3">
    <property type="entry name" value="NEDD8 ULTIMATE BUSTER 1"/>
    <property type="match status" value="1"/>
</dbReference>
<keyword evidence="4" id="KW-0539">Nucleus</keyword>
<feature type="domain" description="UBA" evidence="8">
    <location>
        <begin position="404"/>
        <end position="444"/>
    </location>
</feature>
<feature type="compositionally biased region" description="Acidic residues" evidence="7">
    <location>
        <begin position="593"/>
        <end position="615"/>
    </location>
</feature>
<evidence type="ECO:0000256" key="2">
    <source>
        <dbReference type="ARBA" id="ARBA00022737"/>
    </source>
</evidence>
<dbReference type="CDD" id="cd14293">
    <property type="entry name" value="UBA3_NUB1"/>
    <property type="match status" value="1"/>
</dbReference>
<dbReference type="SUPFAM" id="SSF54236">
    <property type="entry name" value="Ubiquitin-like"/>
    <property type="match status" value="1"/>
</dbReference>
<dbReference type="InterPro" id="IPR039749">
    <property type="entry name" value="NUB1"/>
</dbReference>
<dbReference type="SUPFAM" id="SSF48452">
    <property type="entry name" value="TPR-like"/>
    <property type="match status" value="1"/>
</dbReference>
<sequence>MKITGGRCRIRALGGSRRARWWRRMAQKKYLQAKLTQFLREDRIQLWKPPYTDENKEGSLALKNSDFASQDLAKKYSDRLECCENEVEKIIEEIRCKAIDRGTGNENYKTTGIATIEVFLPPRLRKDRKNLLETRLHITGRELRSKIAETFGFQENYIKIVINKKQLQLGKTLEEQGVTHNVKAMVLELKQSEEDVRKHFQVEEEEQNEAELKEKRIQRTKRGLEILAERAETVVDPETTPYLDIANQTGRSIRIPPSERKALMLAMGYHEKGRAFLKRKEYGIALPCLLDADKYFCECCRELLDTVDNYAVLQLDIVWCYFRLEQLECLDDAEKKLNLAQKCFKNCYGENHQRLVHIKGNCGKEKVLFLRLYLLQGIRNYHSGNGEEARDYLNKARQLFKELYIDPSKVHNLLQLGFTAQEARLGLRACDGNVDHAAAHISSRREELAQIRKEEKEKKRRRLESINSLKGMGYSTHAAKQALYQAAGNLDEALKILLSNPQMWWLNDSDPETSSHQESPSQENIEQLVYMGFDAVAANAALRVFRGNVQLAAQTLAHNGGSLPPDLQLAAEDASSTPSTSPSDSAGTSSASTDEDMETEAVNEILEDIPEHEEDYLDSTLEDEEIIIAEYLSYVENIKSATRKN</sequence>
<dbReference type="GO" id="GO:0005634">
    <property type="term" value="C:nucleus"/>
    <property type="evidence" value="ECO:0007669"/>
    <property type="project" value="UniProtKB-SubCell"/>
</dbReference>
<dbReference type="Proteomes" id="UP000000715">
    <property type="component" value="Unplaced"/>
</dbReference>
<dbReference type="GeneID" id="101686411"/>
<dbReference type="InterPro" id="IPR015940">
    <property type="entry name" value="UBA"/>
</dbReference>
<evidence type="ECO:0000256" key="4">
    <source>
        <dbReference type="ARBA" id="ARBA00023242"/>
    </source>
</evidence>
<reference evidence="10" key="1">
    <citation type="submission" date="2025-08" db="UniProtKB">
        <authorList>
            <consortium name="RefSeq"/>
        </authorList>
    </citation>
    <scope>IDENTIFICATION</scope>
    <source>
        <tissue evidence="10">Brain</tissue>
    </source>
</reference>
<dbReference type="SMART" id="SM00165">
    <property type="entry name" value="UBA"/>
    <property type="match status" value="3"/>
</dbReference>
<evidence type="ECO:0000259" key="8">
    <source>
        <dbReference type="PROSITE" id="PS50030"/>
    </source>
</evidence>
<feature type="domain" description="UBA" evidence="8">
    <location>
        <begin position="454"/>
        <end position="500"/>
    </location>
</feature>
<keyword evidence="2" id="KW-0677">Repeat</keyword>
<dbReference type="Pfam" id="PF18037">
    <property type="entry name" value="Ubiquitin_5"/>
    <property type="match status" value="1"/>
</dbReference>
<dbReference type="PANTHER" id="PTHR12948">
    <property type="entry name" value="NEDD8 ULTIMATE BUSTER-1 BS4 PROTEIN"/>
    <property type="match status" value="1"/>
</dbReference>
<dbReference type="PROSITE" id="PS50030">
    <property type="entry name" value="UBA"/>
    <property type="match status" value="3"/>
</dbReference>
<evidence type="ECO:0000256" key="7">
    <source>
        <dbReference type="SAM" id="MobiDB-lite"/>
    </source>
</evidence>
<dbReference type="AlphaFoldDB" id="A0A8U0V845"/>
<dbReference type="CDD" id="cd17062">
    <property type="entry name" value="Ubl_NUB1"/>
    <property type="match status" value="1"/>
</dbReference>
<keyword evidence="3" id="KW-0175">Coiled coil</keyword>
<evidence type="ECO:0000256" key="6">
    <source>
        <dbReference type="ARBA" id="ARBA00080996"/>
    </source>
</evidence>
<evidence type="ECO:0000313" key="9">
    <source>
        <dbReference type="Proteomes" id="UP000000715"/>
    </source>
</evidence>
<dbReference type="OrthoDB" id="434245at2759"/>
<dbReference type="InterPro" id="IPR009060">
    <property type="entry name" value="UBA-like_sf"/>
</dbReference>
<dbReference type="Gene3D" id="1.10.8.10">
    <property type="entry name" value="DNA helicase RuvA subunit, C-terminal domain"/>
    <property type="match status" value="3"/>
</dbReference>
<organism evidence="9 10">
    <name type="scientific">Mustela putorius furo</name>
    <name type="common">European domestic ferret</name>
    <name type="synonym">Mustela furo</name>
    <dbReference type="NCBI Taxonomy" id="9669"/>
    <lineage>
        <taxon>Eukaryota</taxon>
        <taxon>Metazoa</taxon>
        <taxon>Chordata</taxon>
        <taxon>Craniata</taxon>
        <taxon>Vertebrata</taxon>
        <taxon>Euteleostomi</taxon>
        <taxon>Mammalia</taxon>
        <taxon>Eutheria</taxon>
        <taxon>Laurasiatheria</taxon>
        <taxon>Carnivora</taxon>
        <taxon>Caniformia</taxon>
        <taxon>Musteloidea</taxon>
        <taxon>Mustelidae</taxon>
        <taxon>Mustelinae</taxon>
        <taxon>Mustela</taxon>
    </lineage>
</organism>
<feature type="domain" description="UBA" evidence="8">
    <location>
        <begin position="519"/>
        <end position="559"/>
    </location>
</feature>
<dbReference type="CDD" id="cd14291">
    <property type="entry name" value="UBA1_NUB1_like"/>
    <property type="match status" value="1"/>
</dbReference>
<dbReference type="GO" id="GO:0051603">
    <property type="term" value="P:proteolysis involved in protein catabolic process"/>
    <property type="evidence" value="ECO:0007669"/>
    <property type="project" value="UniProtKB-ARBA"/>
</dbReference>